<evidence type="ECO:0000259" key="2">
    <source>
        <dbReference type="Pfam" id="PF05685"/>
    </source>
</evidence>
<comment type="caution">
    <text evidence="3">The sequence shown here is derived from an EMBL/GenBank/DDBJ whole genome shotgun (WGS) entry which is preliminary data.</text>
</comment>
<evidence type="ECO:0000313" key="4">
    <source>
        <dbReference type="Proteomes" id="UP001268256"/>
    </source>
</evidence>
<dbReference type="CDD" id="cd06260">
    <property type="entry name" value="DUF820-like"/>
    <property type="match status" value="1"/>
</dbReference>
<organism evidence="3 4">
    <name type="scientific">Pseudocalidococcus azoricus BACA0444</name>
    <dbReference type="NCBI Taxonomy" id="2918990"/>
    <lineage>
        <taxon>Bacteria</taxon>
        <taxon>Bacillati</taxon>
        <taxon>Cyanobacteriota</taxon>
        <taxon>Cyanophyceae</taxon>
        <taxon>Acaryochloridales</taxon>
        <taxon>Thermosynechococcaceae</taxon>
        <taxon>Pseudocalidococcus</taxon>
        <taxon>Pseudocalidococcus azoricus</taxon>
    </lineage>
</organism>
<keyword evidence="3" id="KW-0255">Endonuclease</keyword>
<dbReference type="Gene3D" id="3.90.1570.10">
    <property type="entry name" value="tt1808, chain A"/>
    <property type="match status" value="1"/>
</dbReference>
<evidence type="ECO:0000313" key="3">
    <source>
        <dbReference type="EMBL" id="MDS3859521.1"/>
    </source>
</evidence>
<dbReference type="RefSeq" id="WP_322876831.1">
    <property type="nucleotide sequence ID" value="NZ_JAVMIP010000001.1"/>
</dbReference>
<dbReference type="PANTHER" id="PTHR33352:SF2">
    <property type="entry name" value="SLL0995 PROTEIN"/>
    <property type="match status" value="1"/>
</dbReference>
<dbReference type="AlphaFoldDB" id="A0AAE4FRD6"/>
<gene>
    <name evidence="3" type="ORF">RIF25_01740</name>
</gene>
<dbReference type="InterPro" id="IPR011335">
    <property type="entry name" value="Restrct_endonuc-II-like"/>
</dbReference>
<feature type="compositionally biased region" description="Basic and acidic residues" evidence="1">
    <location>
        <begin position="215"/>
        <end position="253"/>
    </location>
</feature>
<dbReference type="EMBL" id="JAVMIP010000001">
    <property type="protein sequence ID" value="MDS3859521.1"/>
    <property type="molecule type" value="Genomic_DNA"/>
</dbReference>
<keyword evidence="3" id="KW-0540">Nuclease</keyword>
<keyword evidence="3" id="KW-0378">Hydrolase</keyword>
<dbReference type="InterPro" id="IPR008538">
    <property type="entry name" value="Uma2"/>
</dbReference>
<dbReference type="InterPro" id="IPR012296">
    <property type="entry name" value="Nuclease_put_TT1808"/>
</dbReference>
<name>A0AAE4FRD6_9CYAN</name>
<keyword evidence="4" id="KW-1185">Reference proteome</keyword>
<proteinExistence type="predicted"/>
<feature type="region of interest" description="Disordered" evidence="1">
    <location>
        <begin position="209"/>
        <end position="259"/>
    </location>
</feature>
<feature type="domain" description="Putative restriction endonuclease" evidence="2">
    <location>
        <begin position="41"/>
        <end position="146"/>
    </location>
</feature>
<evidence type="ECO:0000256" key="1">
    <source>
        <dbReference type="SAM" id="MobiDB-lite"/>
    </source>
</evidence>
<dbReference type="PANTHER" id="PTHR33352">
    <property type="entry name" value="SLR1095 PROTEIN"/>
    <property type="match status" value="1"/>
</dbReference>
<dbReference type="GO" id="GO:0004519">
    <property type="term" value="F:endonuclease activity"/>
    <property type="evidence" value="ECO:0007669"/>
    <property type="project" value="UniProtKB-KW"/>
</dbReference>
<dbReference type="Proteomes" id="UP001268256">
    <property type="component" value="Unassembled WGS sequence"/>
</dbReference>
<dbReference type="SUPFAM" id="SSF52980">
    <property type="entry name" value="Restriction endonuclease-like"/>
    <property type="match status" value="1"/>
</dbReference>
<reference evidence="4" key="1">
    <citation type="submission" date="2023-07" db="EMBL/GenBank/DDBJ databases">
        <authorList>
            <person name="Luz R."/>
            <person name="Cordeiro R."/>
            <person name="Fonseca A."/>
            <person name="Goncalves V."/>
        </authorList>
    </citation>
    <scope>NUCLEOTIDE SEQUENCE [LARGE SCALE GENOMIC DNA]</scope>
    <source>
        <strain evidence="4">BACA0444</strain>
    </source>
</reference>
<sequence>MTLATTPDIIYPDSDGQPMADNTKQFNWIVLLKENLECLFANDPHVFVGGDLLWYPVEGQPEIRIAPDVLVALGRPKGDRGSYRQWQEDNVAPQVVFEILSPGNTLREMTKKLHFYERYGVEEYYIYDPDRHELTGLERIADKLELIDNIEAWTSPRLGIRFDWTPETLKVYYPDGKPFLSTVELAKQAEAAQMSVIVERERAELEKQRANQAEHQIELERNRTKLEQERAEQEKQRADQAEAEKQQLLERLRQAGLEP</sequence>
<protein>
    <submittedName>
        <fullName evidence="3">Uma2 family endonuclease</fullName>
    </submittedName>
</protein>
<accession>A0AAE4FRD6</accession>
<dbReference type="Pfam" id="PF05685">
    <property type="entry name" value="Uma2"/>
    <property type="match status" value="1"/>
</dbReference>